<keyword evidence="6 17" id="KW-0418">Kinase</keyword>
<evidence type="ECO:0000259" key="15">
    <source>
        <dbReference type="PROSITE" id="PS50816"/>
    </source>
</evidence>
<evidence type="ECO:0000259" key="14">
    <source>
        <dbReference type="PROSITE" id="PS50011"/>
    </source>
</evidence>
<evidence type="ECO:0000313" key="17">
    <source>
        <dbReference type="RefSeq" id="XP_010931340.1"/>
    </source>
</evidence>
<dbReference type="RefSeq" id="XP_010931340.1">
    <property type="nucleotide sequence ID" value="XM_010933038.3"/>
</dbReference>
<keyword evidence="8" id="KW-0464">Manganese</keyword>
<keyword evidence="13" id="KW-1133">Transmembrane helix</keyword>
<evidence type="ECO:0000256" key="8">
    <source>
        <dbReference type="ARBA" id="ARBA00023211"/>
    </source>
</evidence>
<keyword evidence="7 11" id="KW-0067">ATP-binding</keyword>
<reference evidence="17 18" key="1">
    <citation type="submission" date="2025-04" db="UniProtKB">
        <authorList>
            <consortium name="RefSeq"/>
        </authorList>
    </citation>
    <scope>IDENTIFICATION</scope>
</reference>
<protein>
    <recommendedName>
        <fullName evidence="2">non-specific serine/threonine protein kinase</fullName>
        <ecNumber evidence="2">2.7.11.1</ecNumber>
    </recommendedName>
</protein>
<dbReference type="SMART" id="SM00220">
    <property type="entry name" value="S_TKc"/>
    <property type="match status" value="1"/>
</dbReference>
<evidence type="ECO:0000313" key="16">
    <source>
        <dbReference type="Proteomes" id="UP000504607"/>
    </source>
</evidence>
<dbReference type="CDD" id="cd12195">
    <property type="entry name" value="CIPK_C"/>
    <property type="match status" value="1"/>
</dbReference>
<keyword evidence="4" id="KW-0808">Transferase</keyword>
<evidence type="ECO:0000256" key="9">
    <source>
        <dbReference type="ARBA" id="ARBA00047899"/>
    </source>
</evidence>
<dbReference type="GO" id="GO:0007165">
    <property type="term" value="P:signal transduction"/>
    <property type="evidence" value="ECO:0007669"/>
    <property type="project" value="InterPro"/>
</dbReference>
<dbReference type="CDD" id="cd14663">
    <property type="entry name" value="STKc_SnRK3"/>
    <property type="match status" value="1"/>
</dbReference>
<dbReference type="PROSITE" id="PS50816">
    <property type="entry name" value="NAF"/>
    <property type="match status" value="1"/>
</dbReference>
<dbReference type="GeneID" id="105052275"/>
<evidence type="ECO:0000256" key="5">
    <source>
        <dbReference type="ARBA" id="ARBA00022741"/>
    </source>
</evidence>
<dbReference type="OrthoDB" id="193931at2759"/>
<dbReference type="FunFam" id="3.30.310.80:FF:000005">
    <property type="entry name" value="Non-specific serine/threonine protein kinase"/>
    <property type="match status" value="1"/>
</dbReference>
<evidence type="ECO:0000256" key="13">
    <source>
        <dbReference type="SAM" id="Phobius"/>
    </source>
</evidence>
<sequence length="448" mass="50958">MEHRGNVLMQRFELGRLLGQGTFAKVHYARNLKTGQSVAIKIFDKEKVMRVGLVDQIKREISIMKLVRHPNIVQLYEVMASKTKIYFVMEYVKGGELFNKVAKGKLKEDIARKYFQQLISAVDYCHSRGIYHRDLKLENVLLDENGCLKVSDFGLSALAESKRQDGLLHTTCGTPAYVAFEVINRKGYDGAKADIWSCGVILFVLLAGYLPFHDSNLMEMYRKIGKGEFKCPSWFSSDVRKLLYKILDPNPITRISITKIMENPWFRKGFDGKRMKNEAQTKENIPTDVGTVFSSSDNNNTVVGKQEAVKVTNLNAFDIISLSSGFDLSGLFEERDHSKEARFTSRHPATAIISKLEDAARCLRLRVKKKHDGLLQMEGSQEGRKGVLGIDAEIFEVTPSFHLVEMKKSNGDTLEYHKLLKEGIRPALKDIVWAWQGDCRHQEQQLQS</sequence>
<dbReference type="Gene3D" id="3.30.200.20">
    <property type="entry name" value="Phosphorylase Kinase, domain 1"/>
    <property type="match status" value="1"/>
</dbReference>
<dbReference type="PROSITE" id="PS00107">
    <property type="entry name" value="PROTEIN_KINASE_ATP"/>
    <property type="match status" value="1"/>
</dbReference>
<organism evidence="16 18">
    <name type="scientific">Elaeis guineensis var. tenera</name>
    <name type="common">Oil palm</name>
    <dbReference type="NCBI Taxonomy" id="51953"/>
    <lineage>
        <taxon>Eukaryota</taxon>
        <taxon>Viridiplantae</taxon>
        <taxon>Streptophyta</taxon>
        <taxon>Embryophyta</taxon>
        <taxon>Tracheophyta</taxon>
        <taxon>Spermatophyta</taxon>
        <taxon>Magnoliopsida</taxon>
        <taxon>Liliopsida</taxon>
        <taxon>Arecaceae</taxon>
        <taxon>Arecoideae</taxon>
        <taxon>Cocoseae</taxon>
        <taxon>Elaeidinae</taxon>
        <taxon>Elaeis</taxon>
    </lineage>
</organism>
<dbReference type="GO" id="GO:0005524">
    <property type="term" value="F:ATP binding"/>
    <property type="evidence" value="ECO:0007669"/>
    <property type="project" value="UniProtKB-UniRule"/>
</dbReference>
<comment type="catalytic activity">
    <reaction evidence="9">
        <text>L-threonyl-[protein] + ATP = O-phospho-L-threonyl-[protein] + ADP + H(+)</text>
        <dbReference type="Rhea" id="RHEA:46608"/>
        <dbReference type="Rhea" id="RHEA-COMP:11060"/>
        <dbReference type="Rhea" id="RHEA-COMP:11605"/>
        <dbReference type="ChEBI" id="CHEBI:15378"/>
        <dbReference type="ChEBI" id="CHEBI:30013"/>
        <dbReference type="ChEBI" id="CHEBI:30616"/>
        <dbReference type="ChEBI" id="CHEBI:61977"/>
        <dbReference type="ChEBI" id="CHEBI:456216"/>
        <dbReference type="EC" id="2.7.11.1"/>
    </reaction>
</comment>
<dbReference type="KEGG" id="egu:105052275"/>
<dbReference type="InterPro" id="IPR000719">
    <property type="entry name" value="Prot_kinase_dom"/>
</dbReference>
<dbReference type="InterPro" id="IPR011009">
    <property type="entry name" value="Kinase-like_dom_sf"/>
</dbReference>
<evidence type="ECO:0000256" key="3">
    <source>
        <dbReference type="ARBA" id="ARBA00022527"/>
    </source>
</evidence>
<dbReference type="InterPro" id="IPR008271">
    <property type="entry name" value="Ser/Thr_kinase_AS"/>
</dbReference>
<dbReference type="PROSITE" id="PS50011">
    <property type="entry name" value="PROTEIN_KINASE_DOM"/>
    <property type="match status" value="1"/>
</dbReference>
<evidence type="ECO:0000256" key="12">
    <source>
        <dbReference type="RuleBase" id="RU000304"/>
    </source>
</evidence>
<feature type="transmembrane region" description="Helical" evidence="13">
    <location>
        <begin position="193"/>
        <end position="212"/>
    </location>
</feature>
<accession>A0A6I9RRP3</accession>
<dbReference type="InterPro" id="IPR004041">
    <property type="entry name" value="NAF_dom"/>
</dbReference>
<dbReference type="InterPro" id="IPR017441">
    <property type="entry name" value="Protein_kinase_ATP_BS"/>
</dbReference>
<dbReference type="Gene3D" id="3.30.310.80">
    <property type="entry name" value="Kinase associated domain 1, KA1"/>
    <property type="match status" value="1"/>
</dbReference>
<dbReference type="Proteomes" id="UP000504607">
    <property type="component" value="Chromosome 10"/>
</dbReference>
<feature type="domain" description="NAF" evidence="15">
    <location>
        <begin position="309"/>
        <end position="333"/>
    </location>
</feature>
<keyword evidence="5 11" id="KW-0547">Nucleotide-binding</keyword>
<dbReference type="PROSITE" id="PS00108">
    <property type="entry name" value="PROTEIN_KINASE_ST"/>
    <property type="match status" value="1"/>
</dbReference>
<keyword evidence="13" id="KW-0472">Membrane</keyword>
<evidence type="ECO:0000256" key="2">
    <source>
        <dbReference type="ARBA" id="ARBA00012513"/>
    </source>
</evidence>
<feature type="domain" description="Protein kinase" evidence="14">
    <location>
        <begin position="12"/>
        <end position="266"/>
    </location>
</feature>
<evidence type="ECO:0000256" key="6">
    <source>
        <dbReference type="ARBA" id="ARBA00022777"/>
    </source>
</evidence>
<evidence type="ECO:0000256" key="4">
    <source>
        <dbReference type="ARBA" id="ARBA00022679"/>
    </source>
</evidence>
<evidence type="ECO:0000256" key="1">
    <source>
        <dbReference type="ARBA" id="ARBA00006234"/>
    </source>
</evidence>
<name>A0A6I9RRP3_ELAGV</name>
<dbReference type="Pfam" id="PF00069">
    <property type="entry name" value="Pkinase"/>
    <property type="match status" value="1"/>
</dbReference>
<evidence type="ECO:0000256" key="10">
    <source>
        <dbReference type="ARBA" id="ARBA00048679"/>
    </source>
</evidence>
<evidence type="ECO:0000313" key="18">
    <source>
        <dbReference type="RefSeq" id="XP_010931342.1"/>
    </source>
</evidence>
<dbReference type="GO" id="GO:0004674">
    <property type="term" value="F:protein serine/threonine kinase activity"/>
    <property type="evidence" value="ECO:0007669"/>
    <property type="project" value="UniProtKB-KW"/>
</dbReference>
<evidence type="ECO:0000256" key="7">
    <source>
        <dbReference type="ARBA" id="ARBA00022840"/>
    </source>
</evidence>
<keyword evidence="13" id="KW-0812">Transmembrane</keyword>
<keyword evidence="16" id="KW-1185">Reference proteome</keyword>
<dbReference type="RefSeq" id="XP_010931342.1">
    <property type="nucleotide sequence ID" value="XM_010933040.3"/>
</dbReference>
<dbReference type="AlphaFoldDB" id="A0A6I9RRP3"/>
<dbReference type="Gene3D" id="1.10.510.10">
    <property type="entry name" value="Transferase(Phosphotransferase) domain 1"/>
    <property type="match status" value="1"/>
</dbReference>
<gene>
    <name evidence="17 18" type="primary">LOC105052275</name>
</gene>
<proteinExistence type="inferred from homology"/>
<keyword evidence="3 12" id="KW-0723">Serine/threonine-protein kinase</keyword>
<dbReference type="SUPFAM" id="SSF56112">
    <property type="entry name" value="Protein kinase-like (PK-like)"/>
    <property type="match status" value="1"/>
</dbReference>
<dbReference type="PANTHER" id="PTHR43895:SF28">
    <property type="entry name" value="CBL-INTERACTING SERINE_THREONINE-PROTEIN KINASE 15"/>
    <property type="match status" value="1"/>
</dbReference>
<comment type="catalytic activity">
    <reaction evidence="10">
        <text>L-seryl-[protein] + ATP = O-phospho-L-seryl-[protein] + ADP + H(+)</text>
        <dbReference type="Rhea" id="RHEA:17989"/>
        <dbReference type="Rhea" id="RHEA-COMP:9863"/>
        <dbReference type="Rhea" id="RHEA-COMP:11604"/>
        <dbReference type="ChEBI" id="CHEBI:15378"/>
        <dbReference type="ChEBI" id="CHEBI:29999"/>
        <dbReference type="ChEBI" id="CHEBI:30616"/>
        <dbReference type="ChEBI" id="CHEBI:83421"/>
        <dbReference type="ChEBI" id="CHEBI:456216"/>
        <dbReference type="EC" id="2.7.11.1"/>
    </reaction>
</comment>
<comment type="similarity">
    <text evidence="1">Belongs to the protein kinase superfamily. CAMK Ser/Thr protein kinase family. SNF1 subfamily.</text>
</comment>
<dbReference type="EC" id="2.7.11.1" evidence="2"/>
<dbReference type="InterPro" id="IPR018451">
    <property type="entry name" value="NAF/FISL_domain"/>
</dbReference>
<feature type="binding site" evidence="11">
    <location>
        <position position="41"/>
    </location>
    <ligand>
        <name>ATP</name>
        <dbReference type="ChEBI" id="CHEBI:30616"/>
    </ligand>
</feature>
<dbReference type="PANTHER" id="PTHR43895">
    <property type="entry name" value="CALCIUM/CALMODULIN-DEPENDENT PROTEIN KINASE KINASE-RELATED"/>
    <property type="match status" value="1"/>
</dbReference>
<dbReference type="Pfam" id="PF03822">
    <property type="entry name" value="NAF"/>
    <property type="match status" value="1"/>
</dbReference>
<dbReference type="FunFam" id="3.30.200.20:FF:000096">
    <property type="entry name" value="Non-specific serine/threonine protein kinase"/>
    <property type="match status" value="1"/>
</dbReference>
<dbReference type="FunFam" id="1.10.510.10:FF:000653">
    <property type="entry name" value="Non-specific serine/threonine protein kinase"/>
    <property type="match status" value="1"/>
</dbReference>
<evidence type="ECO:0000256" key="11">
    <source>
        <dbReference type="PROSITE-ProRule" id="PRU10141"/>
    </source>
</evidence>